<dbReference type="PROSITE" id="PS51762">
    <property type="entry name" value="GH16_2"/>
    <property type="match status" value="1"/>
</dbReference>
<keyword evidence="4" id="KW-1185">Reference proteome</keyword>
<evidence type="ECO:0000259" key="2">
    <source>
        <dbReference type="PROSITE" id="PS51762"/>
    </source>
</evidence>
<dbReference type="InterPro" id="IPR000757">
    <property type="entry name" value="Beta-glucanase-like"/>
</dbReference>
<name>A0A4Q4SVK2_9PEZI</name>
<dbReference type="EMBL" id="QJNU01000816">
    <property type="protein sequence ID" value="RYO85359.1"/>
    <property type="molecule type" value="Genomic_DNA"/>
</dbReference>
<protein>
    <recommendedName>
        <fullName evidence="2">GH16 domain-containing protein</fullName>
    </recommendedName>
</protein>
<reference evidence="3 4" key="1">
    <citation type="submission" date="2018-06" db="EMBL/GenBank/DDBJ databases">
        <title>Complete Genomes of Monosporascus.</title>
        <authorList>
            <person name="Robinson A.J."/>
            <person name="Natvig D.O."/>
        </authorList>
    </citation>
    <scope>NUCLEOTIDE SEQUENCE [LARGE SCALE GENOMIC DNA]</scope>
    <source>
        <strain evidence="3 4">CBS 110550</strain>
    </source>
</reference>
<organism evidence="3 4">
    <name type="scientific">Monosporascus ibericus</name>
    <dbReference type="NCBI Taxonomy" id="155417"/>
    <lineage>
        <taxon>Eukaryota</taxon>
        <taxon>Fungi</taxon>
        <taxon>Dikarya</taxon>
        <taxon>Ascomycota</taxon>
        <taxon>Pezizomycotina</taxon>
        <taxon>Sordariomycetes</taxon>
        <taxon>Xylariomycetidae</taxon>
        <taxon>Xylariales</taxon>
        <taxon>Xylariales incertae sedis</taxon>
        <taxon>Monosporascus</taxon>
    </lineage>
</organism>
<evidence type="ECO:0000313" key="4">
    <source>
        <dbReference type="Proteomes" id="UP000293360"/>
    </source>
</evidence>
<feature type="domain" description="GH16" evidence="2">
    <location>
        <begin position="69"/>
        <end position="310"/>
    </location>
</feature>
<dbReference type="PANTHER" id="PTHR38121">
    <property type="entry name" value="GH16 DOMAIN-CONTAINING PROTEIN"/>
    <property type="match status" value="1"/>
</dbReference>
<dbReference type="SUPFAM" id="SSF49899">
    <property type="entry name" value="Concanavalin A-like lectins/glucanases"/>
    <property type="match status" value="1"/>
</dbReference>
<dbReference type="AlphaFoldDB" id="A0A4Q4SVK2"/>
<dbReference type="PANTHER" id="PTHR38121:SF4">
    <property type="entry name" value="GH16 DOMAIN-CONTAINING PROTEIN-RELATED"/>
    <property type="match status" value="1"/>
</dbReference>
<dbReference type="CDD" id="cd00413">
    <property type="entry name" value="Glyco_hydrolase_16"/>
    <property type="match status" value="1"/>
</dbReference>
<dbReference type="InterPro" id="IPR013320">
    <property type="entry name" value="ConA-like_dom_sf"/>
</dbReference>
<dbReference type="Gene3D" id="2.60.120.200">
    <property type="match status" value="1"/>
</dbReference>
<dbReference type="STRING" id="155417.A0A4Q4SVK2"/>
<dbReference type="GO" id="GO:0004553">
    <property type="term" value="F:hydrolase activity, hydrolyzing O-glycosyl compounds"/>
    <property type="evidence" value="ECO:0007669"/>
    <property type="project" value="InterPro"/>
</dbReference>
<gene>
    <name evidence="3" type="ORF">DL764_009185</name>
</gene>
<sequence length="372" mass="41493">MTTSKASQAVVLAVSALVAVCKAFEEISSDRCDCFLTNGSTASYFAGHKFFDFRSLPQHAYVPAHIEDAYESSYTTPTSEYFTSEEWTSTWRTQGWNNSRTVDAGVASVLMVHSPNNVYVETNQDGDPASETFMTLRTIRLREYQSSAEFESVDQGYQFVSMRMLARTIGAPGAVTAMFTYRGAEEFSRIQESDLEFRTIDPPNTVQCTNQPAVDGEGAMVDRATRNVTIPGRLTHRDWAVYRMDWTPADTTWYINGQNVASIAFQSPRDPSILIFNSWSDGGSWTGNMTVGNEAYLHVQWIELVYNTTTPENSNREEGQCYNVCSIDETETVGTLVLLQGSASGLLDRTRGFGSVVSWIPWLAMAMMMRST</sequence>
<dbReference type="OrthoDB" id="4388755at2759"/>
<accession>A0A4Q4SVK2</accession>
<dbReference type="Pfam" id="PF00722">
    <property type="entry name" value="Glyco_hydro_16"/>
    <property type="match status" value="1"/>
</dbReference>
<dbReference type="GO" id="GO:0005975">
    <property type="term" value="P:carbohydrate metabolic process"/>
    <property type="evidence" value="ECO:0007669"/>
    <property type="project" value="InterPro"/>
</dbReference>
<keyword evidence="1" id="KW-0732">Signal</keyword>
<proteinExistence type="predicted"/>
<feature type="chain" id="PRO_5020188538" description="GH16 domain-containing protein" evidence="1">
    <location>
        <begin position="24"/>
        <end position="372"/>
    </location>
</feature>
<evidence type="ECO:0000313" key="3">
    <source>
        <dbReference type="EMBL" id="RYO85359.1"/>
    </source>
</evidence>
<dbReference type="Proteomes" id="UP000293360">
    <property type="component" value="Unassembled WGS sequence"/>
</dbReference>
<evidence type="ECO:0000256" key="1">
    <source>
        <dbReference type="SAM" id="SignalP"/>
    </source>
</evidence>
<feature type="signal peptide" evidence="1">
    <location>
        <begin position="1"/>
        <end position="23"/>
    </location>
</feature>
<comment type="caution">
    <text evidence="3">The sequence shown here is derived from an EMBL/GenBank/DDBJ whole genome shotgun (WGS) entry which is preliminary data.</text>
</comment>